<dbReference type="Pfam" id="PF08239">
    <property type="entry name" value="SH3_3"/>
    <property type="match status" value="1"/>
</dbReference>
<sequence>MITKNLLSILTLSALMMACGSKSNEQEETSTVDTEADSTAVAEVPSTKEVEAVGIWDKVSVRATPSEDGKWLTSVSLGESLTYLGEEAKDSNDKMYYKIRLNDGKEGWVRYEFVVPEAKPAVFVNESDLYNRPDLLTKSDKKFSKMDIIAVKQAQDDWVEVTGKRTNGKWIESGWVRKSNISYEPVDIAMAKFAKPAMETEDPDSRAKKLEEILNNVDLSSSAFVVDIKAALDEIKLNAGSSEEVDATAEEEDSMEMEDEEAMEEDRQE</sequence>
<dbReference type="Proteomes" id="UP000798808">
    <property type="component" value="Unassembled WGS sequence"/>
</dbReference>
<protein>
    <submittedName>
        <fullName evidence="4">SH3 domain-containing protein</fullName>
    </submittedName>
</protein>
<feature type="compositionally biased region" description="Acidic residues" evidence="1">
    <location>
        <begin position="26"/>
        <end position="36"/>
    </location>
</feature>
<dbReference type="PROSITE" id="PS51781">
    <property type="entry name" value="SH3B"/>
    <property type="match status" value="1"/>
</dbReference>
<dbReference type="InterPro" id="IPR003646">
    <property type="entry name" value="SH3-like_bac-type"/>
</dbReference>
<dbReference type="PROSITE" id="PS51257">
    <property type="entry name" value="PROKAR_LIPOPROTEIN"/>
    <property type="match status" value="1"/>
</dbReference>
<evidence type="ECO:0000313" key="5">
    <source>
        <dbReference type="Proteomes" id="UP000798808"/>
    </source>
</evidence>
<feature type="region of interest" description="Disordered" evidence="1">
    <location>
        <begin position="24"/>
        <end position="44"/>
    </location>
</feature>
<reference evidence="4 5" key="1">
    <citation type="submission" date="2019-02" db="EMBL/GenBank/DDBJ databases">
        <authorList>
            <person name="Goldberg S.R."/>
            <person name="Haltli B.A."/>
            <person name="Correa H."/>
            <person name="Russell K.G."/>
        </authorList>
    </citation>
    <scope>NUCLEOTIDE SEQUENCE [LARGE SCALE GENOMIC DNA]</scope>
    <source>
        <strain evidence="4 5">JCM 16186</strain>
    </source>
</reference>
<evidence type="ECO:0000256" key="1">
    <source>
        <dbReference type="SAM" id="MobiDB-lite"/>
    </source>
</evidence>
<name>A0ABW9RHW1_9BACT</name>
<keyword evidence="5" id="KW-1185">Reference proteome</keyword>
<feature type="compositionally biased region" description="Acidic residues" evidence="1">
    <location>
        <begin position="243"/>
        <end position="269"/>
    </location>
</feature>
<feature type="signal peptide" evidence="2">
    <location>
        <begin position="1"/>
        <end position="23"/>
    </location>
</feature>
<dbReference type="Gene3D" id="2.30.30.40">
    <property type="entry name" value="SH3 Domains"/>
    <property type="match status" value="1"/>
</dbReference>
<dbReference type="EMBL" id="SMLW01000202">
    <property type="protein sequence ID" value="MTI23487.1"/>
    <property type="molecule type" value="Genomic_DNA"/>
</dbReference>
<evidence type="ECO:0000313" key="4">
    <source>
        <dbReference type="EMBL" id="MTI23487.1"/>
    </source>
</evidence>
<proteinExistence type="predicted"/>
<dbReference type="RefSeq" id="WP_155168631.1">
    <property type="nucleotide sequence ID" value="NZ_BAAAFL010000016.1"/>
</dbReference>
<feature type="domain" description="SH3b" evidence="3">
    <location>
        <begin position="48"/>
        <end position="118"/>
    </location>
</feature>
<organism evidence="4 5">
    <name type="scientific">Fulvivirga kasyanovii</name>
    <dbReference type="NCBI Taxonomy" id="396812"/>
    <lineage>
        <taxon>Bacteria</taxon>
        <taxon>Pseudomonadati</taxon>
        <taxon>Bacteroidota</taxon>
        <taxon>Cytophagia</taxon>
        <taxon>Cytophagales</taxon>
        <taxon>Fulvivirgaceae</taxon>
        <taxon>Fulvivirga</taxon>
    </lineage>
</organism>
<feature type="chain" id="PRO_5045813693" evidence="2">
    <location>
        <begin position="24"/>
        <end position="269"/>
    </location>
</feature>
<keyword evidence="2" id="KW-0732">Signal</keyword>
<feature type="region of interest" description="Disordered" evidence="1">
    <location>
        <begin position="239"/>
        <end position="269"/>
    </location>
</feature>
<accession>A0ABW9RHW1</accession>
<evidence type="ECO:0000259" key="3">
    <source>
        <dbReference type="PROSITE" id="PS51781"/>
    </source>
</evidence>
<evidence type="ECO:0000256" key="2">
    <source>
        <dbReference type="SAM" id="SignalP"/>
    </source>
</evidence>
<comment type="caution">
    <text evidence="4">The sequence shown here is derived from an EMBL/GenBank/DDBJ whole genome shotgun (WGS) entry which is preliminary data.</text>
</comment>
<dbReference type="SMART" id="SM00287">
    <property type="entry name" value="SH3b"/>
    <property type="match status" value="1"/>
</dbReference>
<gene>
    <name evidence="4" type="ORF">E1163_00835</name>
</gene>